<evidence type="ECO:0000256" key="1">
    <source>
        <dbReference type="SAM" id="MobiDB-lite"/>
    </source>
</evidence>
<name>A0ABU7PJI4_9ACTN</name>
<reference evidence="3 4" key="1">
    <citation type="submission" date="2023-12" db="EMBL/GenBank/DDBJ databases">
        <title>Streptomyces sp. V4-01.</title>
        <authorList>
            <person name="Somphong A."/>
            <person name="Phongsopitanun W."/>
        </authorList>
    </citation>
    <scope>NUCLEOTIDE SEQUENCE [LARGE SCALE GENOMIC DNA]</scope>
    <source>
        <strain evidence="3 4">V4-01</strain>
    </source>
</reference>
<dbReference type="PROSITE" id="PS50011">
    <property type="entry name" value="PROTEIN_KINASE_DOM"/>
    <property type="match status" value="1"/>
</dbReference>
<dbReference type="Proteomes" id="UP001344658">
    <property type="component" value="Unassembled WGS sequence"/>
</dbReference>
<evidence type="ECO:0000313" key="4">
    <source>
        <dbReference type="Proteomes" id="UP001344658"/>
    </source>
</evidence>
<organism evidence="3 4">
    <name type="scientific">Actinacidiphila polyblastidii</name>
    <dbReference type="NCBI Taxonomy" id="3110430"/>
    <lineage>
        <taxon>Bacteria</taxon>
        <taxon>Bacillati</taxon>
        <taxon>Actinomycetota</taxon>
        <taxon>Actinomycetes</taxon>
        <taxon>Kitasatosporales</taxon>
        <taxon>Streptomycetaceae</taxon>
        <taxon>Actinacidiphila</taxon>
    </lineage>
</organism>
<sequence>MTAAPPRTFDEALAVLAALPAGFPAAPGRAAGLYRRLARLLHPDTAPAGRTAEATAAFARLADAWRRHAGPGSAPQAAQEAARDTGPATAPLTGGLHRYTPGRLLATGHLAELRAAHYAYGGRRRLAVLKIPLRPRDNDLMEHEAAVLTRLDTVAEPRHRAYAPVLLESFRQPAPDGTERRVNALHPLTGFHTLADVAAAHPAGLDPRDAAWMWRRLLTGLGWAHRAGLVHGAVFPEHVLVHPRLHGLVLADWCYATAVGTDVPVLVTRHRDRYPPEVLGHLPASPATDIHLASSCIADLMGAQTPAQLRAFLRGCTLPSQSGRPQDAWLLLAELDDLLERLYGPRTFRPFAMPAPRASRSPA</sequence>
<gene>
    <name evidence="3" type="ORF">V2S66_25945</name>
</gene>
<dbReference type="InterPro" id="IPR011009">
    <property type="entry name" value="Kinase-like_dom_sf"/>
</dbReference>
<evidence type="ECO:0000313" key="3">
    <source>
        <dbReference type="EMBL" id="MEE4545397.1"/>
    </source>
</evidence>
<comment type="caution">
    <text evidence="3">The sequence shown here is derived from an EMBL/GenBank/DDBJ whole genome shotgun (WGS) entry which is preliminary data.</text>
</comment>
<dbReference type="CDD" id="cd06257">
    <property type="entry name" value="DnaJ"/>
    <property type="match status" value="1"/>
</dbReference>
<dbReference type="InterPro" id="IPR001623">
    <property type="entry name" value="DnaJ_domain"/>
</dbReference>
<dbReference type="RefSeq" id="WP_330798975.1">
    <property type="nucleotide sequence ID" value="NZ_JAZEWV010000028.1"/>
</dbReference>
<dbReference type="Gene3D" id="1.10.510.10">
    <property type="entry name" value="Transferase(Phosphotransferase) domain 1"/>
    <property type="match status" value="1"/>
</dbReference>
<dbReference type="InterPro" id="IPR000719">
    <property type="entry name" value="Prot_kinase_dom"/>
</dbReference>
<feature type="region of interest" description="Disordered" evidence="1">
    <location>
        <begin position="68"/>
        <end position="95"/>
    </location>
</feature>
<keyword evidence="4" id="KW-1185">Reference proteome</keyword>
<feature type="domain" description="Protein kinase" evidence="2">
    <location>
        <begin position="99"/>
        <end position="363"/>
    </location>
</feature>
<proteinExistence type="predicted"/>
<protein>
    <submittedName>
        <fullName evidence="3">Molecular chaperone DnaJ</fullName>
    </submittedName>
</protein>
<dbReference type="EMBL" id="JAZEWV010000028">
    <property type="protein sequence ID" value="MEE4545397.1"/>
    <property type="molecule type" value="Genomic_DNA"/>
</dbReference>
<evidence type="ECO:0000259" key="2">
    <source>
        <dbReference type="PROSITE" id="PS50011"/>
    </source>
</evidence>
<dbReference type="SUPFAM" id="SSF56112">
    <property type="entry name" value="Protein kinase-like (PK-like)"/>
    <property type="match status" value="1"/>
</dbReference>
<accession>A0ABU7PJI4</accession>